<name>X1P6M8_9ZZZZ</name>
<evidence type="ECO:0000313" key="1">
    <source>
        <dbReference type="EMBL" id="GAI51488.1"/>
    </source>
</evidence>
<dbReference type="AlphaFoldDB" id="X1P6M8"/>
<reference evidence="1" key="1">
    <citation type="journal article" date="2014" name="Front. Microbiol.">
        <title>High frequency of phylogenetically diverse reductive dehalogenase-homologous genes in deep subseafloor sedimentary metagenomes.</title>
        <authorList>
            <person name="Kawai M."/>
            <person name="Futagami T."/>
            <person name="Toyoda A."/>
            <person name="Takaki Y."/>
            <person name="Nishi S."/>
            <person name="Hori S."/>
            <person name="Arai W."/>
            <person name="Tsubouchi T."/>
            <person name="Morono Y."/>
            <person name="Uchiyama I."/>
            <person name="Ito T."/>
            <person name="Fujiyama A."/>
            <person name="Inagaki F."/>
            <person name="Takami H."/>
        </authorList>
    </citation>
    <scope>NUCLEOTIDE SEQUENCE</scope>
    <source>
        <strain evidence="1">Expedition CK06-06</strain>
    </source>
</reference>
<organism evidence="1">
    <name type="scientific">marine sediment metagenome</name>
    <dbReference type="NCBI Taxonomy" id="412755"/>
    <lineage>
        <taxon>unclassified sequences</taxon>
        <taxon>metagenomes</taxon>
        <taxon>ecological metagenomes</taxon>
    </lineage>
</organism>
<dbReference type="EMBL" id="BARV01036202">
    <property type="protein sequence ID" value="GAI51488.1"/>
    <property type="molecule type" value="Genomic_DNA"/>
</dbReference>
<sequence>MTKYRCLNNLFGYCKDSEHRAPSPENPTFVTAGGVHTLKDTTPTSCTLDPRNCGFFIFWDEACRDIQPIEE</sequence>
<protein>
    <submittedName>
        <fullName evidence="1">Uncharacterized protein</fullName>
    </submittedName>
</protein>
<comment type="caution">
    <text evidence="1">The sequence shown here is derived from an EMBL/GenBank/DDBJ whole genome shotgun (WGS) entry which is preliminary data.</text>
</comment>
<gene>
    <name evidence="1" type="ORF">S06H3_56292</name>
</gene>
<proteinExistence type="predicted"/>
<accession>X1P6M8</accession>